<organism evidence="5 6">
    <name type="scientific">Phlyctema vagabunda</name>
    <dbReference type="NCBI Taxonomy" id="108571"/>
    <lineage>
        <taxon>Eukaryota</taxon>
        <taxon>Fungi</taxon>
        <taxon>Dikarya</taxon>
        <taxon>Ascomycota</taxon>
        <taxon>Pezizomycotina</taxon>
        <taxon>Leotiomycetes</taxon>
        <taxon>Helotiales</taxon>
        <taxon>Dermateaceae</taxon>
        <taxon>Phlyctema</taxon>
    </lineage>
</organism>
<dbReference type="PANTHER" id="PTHR23236">
    <property type="entry name" value="EUKARYOTIC TRANSLATION INITIATION FACTOR 4B/4H"/>
    <property type="match status" value="1"/>
</dbReference>
<evidence type="ECO:0000256" key="3">
    <source>
        <dbReference type="SAM" id="MobiDB-lite"/>
    </source>
</evidence>
<feature type="compositionally biased region" description="Basic and acidic residues" evidence="3">
    <location>
        <begin position="154"/>
        <end position="171"/>
    </location>
</feature>
<dbReference type="Gene3D" id="3.30.70.330">
    <property type="match status" value="1"/>
</dbReference>
<accession>A0ABR4P353</accession>
<feature type="compositionally biased region" description="Basic and acidic residues" evidence="3">
    <location>
        <begin position="290"/>
        <end position="302"/>
    </location>
</feature>
<feature type="compositionally biased region" description="Basic and acidic residues" evidence="3">
    <location>
        <begin position="501"/>
        <end position="515"/>
    </location>
</feature>
<evidence type="ECO:0000259" key="4">
    <source>
        <dbReference type="PROSITE" id="PS50102"/>
    </source>
</evidence>
<dbReference type="Proteomes" id="UP001629113">
    <property type="component" value="Unassembled WGS sequence"/>
</dbReference>
<dbReference type="PROSITE" id="PS50102">
    <property type="entry name" value="RRM"/>
    <property type="match status" value="1"/>
</dbReference>
<proteinExistence type="predicted"/>
<dbReference type="EMBL" id="JBFCZG010000010">
    <property type="protein sequence ID" value="KAL3417733.1"/>
    <property type="molecule type" value="Genomic_DNA"/>
</dbReference>
<evidence type="ECO:0000313" key="5">
    <source>
        <dbReference type="EMBL" id="KAL3417733.1"/>
    </source>
</evidence>
<feature type="compositionally biased region" description="Basic and acidic residues" evidence="3">
    <location>
        <begin position="464"/>
        <end position="487"/>
    </location>
</feature>
<sequence>MAPKKKEQQKMSLGEFLHDEKMGSWADEMEDMPVSDSRTGYGGGERRTYSATTGTYGNSSMGGYSVREELPLPDKPPYTVHLGNLSFDATVGDVTDFFNGCECINVRIIEDKMEMKPKGFGYAEFGSLDGLKQALTLNQSQFQGRNIRISVADPPKDRDRPDAREITDWSRKGPLPDLPGRGGNDRRPSDRGGFGSGRTFGDAPGSEYGGERRERRDPFPEGDGKVRDFGNWERKGPLSPLPQQERSTAPREGGRPRSNDGPKGEFKDRRSSPAAWGEGRPQGDSQDGSRPPRREFQERPAVERTPTAAEQDSQWRTKMRPDAPASKSPAPSRDGSEAPTSPPPGPAVAPAGRPKLNLAKRTVSEAPLASPSSSGDAKASPFGAARPIDTAAKEREIEEKRLAAIREKKEADDKAREEKKEAAKAAKAVEAEKQESGAEGKVEVPEVAEAEALKEGETVESEDANGKIVDDKAVKPKEVVRDAKPRPVESGAWRRASSGPPREDATRGARGRGDGAPRGARGGRGGVRGGRENGPASPRTQGPPSPAEPETAAMEEDGWSTVSKPKKNQRGGNNQAGRAIAS</sequence>
<dbReference type="InterPro" id="IPR012677">
    <property type="entry name" value="Nucleotide-bd_a/b_plait_sf"/>
</dbReference>
<evidence type="ECO:0000313" key="6">
    <source>
        <dbReference type="Proteomes" id="UP001629113"/>
    </source>
</evidence>
<evidence type="ECO:0000256" key="2">
    <source>
        <dbReference type="PROSITE-ProRule" id="PRU00176"/>
    </source>
</evidence>
<name>A0ABR4P353_9HELO</name>
<dbReference type="SUPFAM" id="SSF54928">
    <property type="entry name" value="RNA-binding domain, RBD"/>
    <property type="match status" value="1"/>
</dbReference>
<gene>
    <name evidence="5" type="ORF">PVAG01_10743</name>
</gene>
<dbReference type="SMART" id="SM00360">
    <property type="entry name" value="RRM"/>
    <property type="match status" value="1"/>
</dbReference>
<feature type="compositionally biased region" description="Basic and acidic residues" evidence="3">
    <location>
        <begin position="248"/>
        <end position="271"/>
    </location>
</feature>
<dbReference type="InterPro" id="IPR035979">
    <property type="entry name" value="RBD_domain_sf"/>
</dbReference>
<feature type="region of interest" description="Disordered" evidence="3">
    <location>
        <begin position="24"/>
        <end position="54"/>
    </location>
</feature>
<feature type="domain" description="RRM" evidence="4">
    <location>
        <begin position="78"/>
        <end position="154"/>
    </location>
</feature>
<evidence type="ECO:0000256" key="1">
    <source>
        <dbReference type="ARBA" id="ARBA00022884"/>
    </source>
</evidence>
<dbReference type="PANTHER" id="PTHR23236:SF11">
    <property type="entry name" value="EUKARYOTIC TRANSLATION INITIATION FACTOR 4H"/>
    <property type="match status" value="1"/>
</dbReference>
<feature type="region of interest" description="Disordered" evidence="3">
    <location>
        <begin position="146"/>
        <end position="582"/>
    </location>
</feature>
<feature type="compositionally biased region" description="Basic and acidic residues" evidence="3">
    <location>
        <begin position="391"/>
        <end position="444"/>
    </location>
</feature>
<feature type="compositionally biased region" description="Low complexity" evidence="3">
    <location>
        <begin position="323"/>
        <end position="332"/>
    </location>
</feature>
<comment type="caution">
    <text evidence="5">The sequence shown here is derived from an EMBL/GenBank/DDBJ whole genome shotgun (WGS) entry which is preliminary data.</text>
</comment>
<reference evidence="5 6" key="1">
    <citation type="submission" date="2024-06" db="EMBL/GenBank/DDBJ databases">
        <title>Complete genome of Phlyctema vagabunda strain 19-DSS-EL-015.</title>
        <authorList>
            <person name="Fiorenzani C."/>
        </authorList>
    </citation>
    <scope>NUCLEOTIDE SEQUENCE [LARGE SCALE GENOMIC DNA]</scope>
    <source>
        <strain evidence="5 6">19-DSS-EL-015</strain>
    </source>
</reference>
<protein>
    <submittedName>
        <fullName evidence="5">RNA recognition motif containing protein</fullName>
    </submittedName>
</protein>
<dbReference type="InterPro" id="IPR000504">
    <property type="entry name" value="RRM_dom"/>
</dbReference>
<keyword evidence="1 2" id="KW-0694">RNA-binding</keyword>
<dbReference type="Pfam" id="PF00076">
    <property type="entry name" value="RRM_1"/>
    <property type="match status" value="1"/>
</dbReference>
<feature type="compositionally biased region" description="Basic and acidic residues" evidence="3">
    <location>
        <begin position="209"/>
        <end position="236"/>
    </location>
</feature>
<keyword evidence="6" id="KW-1185">Reference proteome</keyword>
<feature type="compositionally biased region" description="Gly residues" evidence="3">
    <location>
        <begin position="516"/>
        <end position="528"/>
    </location>
</feature>